<accession>A0A4R5UIG2</accession>
<gene>
    <name evidence="1" type="ORF">E2F50_06730</name>
</gene>
<name>A0A4R5UIG2_9HYPH</name>
<dbReference type="OrthoDB" id="7949440at2"/>
<reference evidence="1 2" key="1">
    <citation type="submission" date="2019-03" db="EMBL/GenBank/DDBJ databases">
        <title>Rhizobium sp. nov., an bacterium isolated from biocrust in Mu Us Desert.</title>
        <authorList>
            <person name="Lixiong L."/>
        </authorList>
    </citation>
    <scope>NUCLEOTIDE SEQUENCE [LARGE SCALE GENOMIC DNA]</scope>
    <source>
        <strain evidence="1 2">SPY-1</strain>
    </source>
</reference>
<keyword evidence="2" id="KW-1185">Reference proteome</keyword>
<evidence type="ECO:0000313" key="2">
    <source>
        <dbReference type="Proteomes" id="UP000295238"/>
    </source>
</evidence>
<dbReference type="Proteomes" id="UP000295238">
    <property type="component" value="Unassembled WGS sequence"/>
</dbReference>
<proteinExistence type="predicted"/>
<dbReference type="AlphaFoldDB" id="A0A4R5UIG2"/>
<organism evidence="1 2">
    <name type="scientific">Rhizobium deserti</name>
    <dbReference type="NCBI Taxonomy" id="2547961"/>
    <lineage>
        <taxon>Bacteria</taxon>
        <taxon>Pseudomonadati</taxon>
        <taxon>Pseudomonadota</taxon>
        <taxon>Alphaproteobacteria</taxon>
        <taxon>Hyphomicrobiales</taxon>
        <taxon>Rhizobiaceae</taxon>
        <taxon>Rhizobium/Agrobacterium group</taxon>
        <taxon>Rhizobium</taxon>
    </lineage>
</organism>
<evidence type="ECO:0000313" key="1">
    <source>
        <dbReference type="EMBL" id="TDK36617.1"/>
    </source>
</evidence>
<protein>
    <submittedName>
        <fullName evidence="1">Uncharacterized protein</fullName>
    </submittedName>
</protein>
<dbReference type="RefSeq" id="WP_133315327.1">
    <property type="nucleotide sequence ID" value="NZ_SMTL01000002.1"/>
</dbReference>
<comment type="caution">
    <text evidence="1">The sequence shown here is derived from an EMBL/GenBank/DDBJ whole genome shotgun (WGS) entry which is preliminary data.</text>
</comment>
<dbReference type="EMBL" id="SMTL01000002">
    <property type="protein sequence ID" value="TDK36617.1"/>
    <property type="molecule type" value="Genomic_DNA"/>
</dbReference>
<sequence>MPGTNTVAMFVAFDEDDHGQAVPAFAPLQASTAEEAIQSADQLASEHAGAVAWTRSTEPAIGEMGEPVIIFQRGHVGDFN</sequence>